<dbReference type="Proteomes" id="UP000306985">
    <property type="component" value="Unassembled WGS sequence"/>
</dbReference>
<evidence type="ECO:0000313" key="15">
    <source>
        <dbReference type="EMBL" id="TKV57367.1"/>
    </source>
</evidence>
<comment type="subcellular location">
    <subcellularLocation>
        <location evidence="2">Cell membrane</location>
    </subcellularLocation>
</comment>
<keyword evidence="6 12" id="KW-0812">Transmembrane</keyword>
<dbReference type="SMART" id="SM00387">
    <property type="entry name" value="HATPase_c"/>
    <property type="match status" value="1"/>
</dbReference>
<dbReference type="Gene3D" id="3.30.565.10">
    <property type="entry name" value="Histidine kinase-like ATPase, C-terminal domain"/>
    <property type="match status" value="1"/>
</dbReference>
<keyword evidence="16" id="KW-1185">Reference proteome</keyword>
<evidence type="ECO:0000256" key="3">
    <source>
        <dbReference type="ARBA" id="ARBA00012438"/>
    </source>
</evidence>
<evidence type="ECO:0000256" key="6">
    <source>
        <dbReference type="ARBA" id="ARBA00022692"/>
    </source>
</evidence>
<evidence type="ECO:0000256" key="8">
    <source>
        <dbReference type="ARBA" id="ARBA00022989"/>
    </source>
</evidence>
<feature type="domain" description="HAMP" evidence="14">
    <location>
        <begin position="183"/>
        <end position="243"/>
    </location>
</feature>
<keyword evidence="7 15" id="KW-0418">Kinase</keyword>
<dbReference type="Pfam" id="PF00512">
    <property type="entry name" value="HisKA"/>
    <property type="match status" value="1"/>
</dbReference>
<proteinExistence type="predicted"/>
<dbReference type="AlphaFoldDB" id="A0A4U6QBD5"/>
<dbReference type="RefSeq" id="WP_137451071.1">
    <property type="nucleotide sequence ID" value="NZ_SZZH01000005.1"/>
</dbReference>
<evidence type="ECO:0000259" key="13">
    <source>
        <dbReference type="PROSITE" id="PS50109"/>
    </source>
</evidence>
<dbReference type="EC" id="2.7.13.3" evidence="3"/>
<dbReference type="SMART" id="SM00304">
    <property type="entry name" value="HAMP"/>
    <property type="match status" value="1"/>
</dbReference>
<dbReference type="PROSITE" id="PS50109">
    <property type="entry name" value="HIS_KIN"/>
    <property type="match status" value="1"/>
</dbReference>
<evidence type="ECO:0000256" key="4">
    <source>
        <dbReference type="ARBA" id="ARBA00022553"/>
    </source>
</evidence>
<evidence type="ECO:0000256" key="9">
    <source>
        <dbReference type="ARBA" id="ARBA00023012"/>
    </source>
</evidence>
<dbReference type="PANTHER" id="PTHR45436">
    <property type="entry name" value="SENSOR HISTIDINE KINASE YKOH"/>
    <property type="match status" value="1"/>
</dbReference>
<dbReference type="SMART" id="SM00388">
    <property type="entry name" value="HisKA"/>
    <property type="match status" value="1"/>
</dbReference>
<keyword evidence="5" id="KW-0808">Transferase</keyword>
<dbReference type="PANTHER" id="PTHR45436:SF5">
    <property type="entry name" value="SENSOR HISTIDINE KINASE TRCS"/>
    <property type="match status" value="1"/>
</dbReference>
<dbReference type="SUPFAM" id="SSF55874">
    <property type="entry name" value="ATPase domain of HSP90 chaperone/DNA topoisomerase II/histidine kinase"/>
    <property type="match status" value="1"/>
</dbReference>
<reference evidence="15 16" key="1">
    <citation type="submission" date="2019-05" db="EMBL/GenBank/DDBJ databases">
        <title>Nakamurella sp. N5BH11, whole genome shotgun sequence.</title>
        <authorList>
            <person name="Tuo L."/>
        </authorList>
    </citation>
    <scope>NUCLEOTIDE SEQUENCE [LARGE SCALE GENOMIC DNA]</scope>
    <source>
        <strain evidence="15 16">N5BH11</strain>
    </source>
</reference>
<evidence type="ECO:0000256" key="10">
    <source>
        <dbReference type="ARBA" id="ARBA00023136"/>
    </source>
</evidence>
<dbReference type="InterPro" id="IPR050428">
    <property type="entry name" value="TCS_sensor_his_kinase"/>
</dbReference>
<keyword evidence="9" id="KW-0902">Two-component regulatory system</keyword>
<feature type="domain" description="Histidine kinase" evidence="13">
    <location>
        <begin position="251"/>
        <end position="472"/>
    </location>
</feature>
<evidence type="ECO:0000259" key="14">
    <source>
        <dbReference type="PROSITE" id="PS50885"/>
    </source>
</evidence>
<accession>A0A4U6QBD5</accession>
<dbReference type="Pfam" id="PF02518">
    <property type="entry name" value="HATPase_c"/>
    <property type="match status" value="1"/>
</dbReference>
<keyword evidence="10 12" id="KW-0472">Membrane</keyword>
<protein>
    <recommendedName>
        <fullName evidence="3">histidine kinase</fullName>
        <ecNumber evidence="3">2.7.13.3</ecNumber>
    </recommendedName>
</protein>
<dbReference type="EMBL" id="SZZH01000005">
    <property type="protein sequence ID" value="TKV57367.1"/>
    <property type="molecule type" value="Genomic_DNA"/>
</dbReference>
<dbReference type="InterPro" id="IPR003594">
    <property type="entry name" value="HATPase_dom"/>
</dbReference>
<dbReference type="OrthoDB" id="9786919at2"/>
<gene>
    <name evidence="15" type="ORF">FDO65_17745</name>
</gene>
<dbReference type="Gene3D" id="6.10.340.10">
    <property type="match status" value="1"/>
</dbReference>
<organism evidence="15 16">
    <name type="scientific">Nakamurella flava</name>
    <dbReference type="NCBI Taxonomy" id="2576308"/>
    <lineage>
        <taxon>Bacteria</taxon>
        <taxon>Bacillati</taxon>
        <taxon>Actinomycetota</taxon>
        <taxon>Actinomycetes</taxon>
        <taxon>Nakamurellales</taxon>
        <taxon>Nakamurellaceae</taxon>
        <taxon>Nakamurella</taxon>
    </lineage>
</organism>
<name>A0A4U6QBD5_9ACTN</name>
<evidence type="ECO:0000256" key="7">
    <source>
        <dbReference type="ARBA" id="ARBA00022777"/>
    </source>
</evidence>
<dbReference type="PROSITE" id="PS50885">
    <property type="entry name" value="HAMP"/>
    <property type="match status" value="1"/>
</dbReference>
<evidence type="ECO:0000313" key="16">
    <source>
        <dbReference type="Proteomes" id="UP000306985"/>
    </source>
</evidence>
<comment type="caution">
    <text evidence="15">The sequence shown here is derived from an EMBL/GenBank/DDBJ whole genome shotgun (WGS) entry which is preliminary data.</text>
</comment>
<dbReference type="SUPFAM" id="SSF47384">
    <property type="entry name" value="Homodimeric domain of signal transducing histidine kinase"/>
    <property type="match status" value="1"/>
</dbReference>
<evidence type="ECO:0000256" key="1">
    <source>
        <dbReference type="ARBA" id="ARBA00000085"/>
    </source>
</evidence>
<feature type="transmembrane region" description="Helical" evidence="12">
    <location>
        <begin position="159"/>
        <end position="186"/>
    </location>
</feature>
<dbReference type="InterPro" id="IPR005467">
    <property type="entry name" value="His_kinase_dom"/>
</dbReference>
<evidence type="ECO:0000256" key="2">
    <source>
        <dbReference type="ARBA" id="ARBA00004236"/>
    </source>
</evidence>
<sequence>MRARIVLVLTILGALTVIAFAVPLMLTQAESRTRQLVLTRESDLQRFAALAGSWATGGPSGSLFDELRAYEQLYGEPIAVVSTRGVAPFSVGLDLNDPDVAGAIAGAVRNQPQTPDDRITPTGPDRRVFARTIGADTDISGAVVVAASTAAARADITRVWAIVAAGGVVALLALVAFAVAVSAWVLRPLRRLTVELTELAAGLPFRAGPGQAPVEPLGGGPPELRALSGTFERMARTVRGSVTSQRQLVADAAHQLRNPLAALQLRLDALDGLLAPGAQPGYAKAVAESERLAEVLDDLLALSSAEAARSTVRTCLPRMVVVDRVEFWSSTADAAGVRLDVVPPAAAGEPDVSMGQVELGQILDVLLDNACRYAGAGASVQVSVETDAPDGRFVTVSVADTGRGVPPTELDRLTTRFYRGSTSAQSDGTRSRGTGLGLAIVEALVTSAGARMSIGPTPGGGLTIGVRIPAAVDPAGDRSAEVEVDSPATVAGAP</sequence>
<dbReference type="CDD" id="cd00082">
    <property type="entry name" value="HisKA"/>
    <property type="match status" value="1"/>
</dbReference>
<dbReference type="InterPro" id="IPR003660">
    <property type="entry name" value="HAMP_dom"/>
</dbReference>
<dbReference type="GO" id="GO:0005886">
    <property type="term" value="C:plasma membrane"/>
    <property type="evidence" value="ECO:0007669"/>
    <property type="project" value="UniProtKB-SubCell"/>
</dbReference>
<keyword evidence="4" id="KW-0597">Phosphoprotein</keyword>
<dbReference type="PRINTS" id="PR00344">
    <property type="entry name" value="BCTRLSENSOR"/>
</dbReference>
<dbReference type="CDD" id="cd00075">
    <property type="entry name" value="HATPase"/>
    <property type="match status" value="1"/>
</dbReference>
<keyword evidence="8 12" id="KW-1133">Transmembrane helix</keyword>
<dbReference type="InterPro" id="IPR004358">
    <property type="entry name" value="Sig_transdc_His_kin-like_C"/>
</dbReference>
<comment type="catalytic activity">
    <reaction evidence="1">
        <text>ATP + protein L-histidine = ADP + protein N-phospho-L-histidine.</text>
        <dbReference type="EC" id="2.7.13.3"/>
    </reaction>
</comment>
<feature type="region of interest" description="Disordered" evidence="11">
    <location>
        <begin position="474"/>
        <end position="494"/>
    </location>
</feature>
<evidence type="ECO:0000256" key="5">
    <source>
        <dbReference type="ARBA" id="ARBA00022679"/>
    </source>
</evidence>
<dbReference type="GO" id="GO:0000155">
    <property type="term" value="F:phosphorelay sensor kinase activity"/>
    <property type="evidence" value="ECO:0007669"/>
    <property type="project" value="InterPro"/>
</dbReference>
<dbReference type="InterPro" id="IPR036890">
    <property type="entry name" value="HATPase_C_sf"/>
</dbReference>
<evidence type="ECO:0000256" key="12">
    <source>
        <dbReference type="SAM" id="Phobius"/>
    </source>
</evidence>
<evidence type="ECO:0000256" key="11">
    <source>
        <dbReference type="SAM" id="MobiDB-lite"/>
    </source>
</evidence>
<dbReference type="InterPro" id="IPR036097">
    <property type="entry name" value="HisK_dim/P_sf"/>
</dbReference>
<dbReference type="InterPro" id="IPR003661">
    <property type="entry name" value="HisK_dim/P_dom"/>
</dbReference>
<dbReference type="Gene3D" id="1.10.287.130">
    <property type="match status" value="1"/>
</dbReference>